<evidence type="ECO:0000313" key="9">
    <source>
        <dbReference type="Proteomes" id="UP000824145"/>
    </source>
</evidence>
<dbReference type="InterPro" id="IPR032466">
    <property type="entry name" value="Metal_Hydrolase"/>
</dbReference>
<comment type="caution">
    <text evidence="6">Lacks conserved residue(s) required for the propagation of feature annotation.</text>
</comment>
<dbReference type="GO" id="GO:0008270">
    <property type="term" value="F:zinc ion binding"/>
    <property type="evidence" value="ECO:0007669"/>
    <property type="project" value="UniProtKB-UniRule"/>
</dbReference>
<dbReference type="InterPro" id="IPR024403">
    <property type="entry name" value="DHOase_cat"/>
</dbReference>
<evidence type="ECO:0000256" key="5">
    <source>
        <dbReference type="ARBA" id="ARBA00022975"/>
    </source>
</evidence>
<dbReference type="SUPFAM" id="SSF51338">
    <property type="entry name" value="Composite domain of metallo-dependent hydrolases"/>
    <property type="match status" value="1"/>
</dbReference>
<dbReference type="EMBL" id="DVNJ01000017">
    <property type="protein sequence ID" value="HIU62785.1"/>
    <property type="molecule type" value="Genomic_DNA"/>
</dbReference>
<evidence type="ECO:0000256" key="4">
    <source>
        <dbReference type="ARBA" id="ARBA00022801"/>
    </source>
</evidence>
<dbReference type="PROSITE" id="PS00482">
    <property type="entry name" value="DIHYDROOROTASE_1"/>
    <property type="match status" value="1"/>
</dbReference>
<feature type="binding site" evidence="6">
    <location>
        <position position="174"/>
    </location>
    <ligand>
        <name>Zn(2+)</name>
        <dbReference type="ChEBI" id="CHEBI:29105"/>
        <label>2</label>
    </ligand>
</feature>
<dbReference type="InterPro" id="IPR050138">
    <property type="entry name" value="DHOase/Allantoinase_Hydrolase"/>
</dbReference>
<dbReference type="PANTHER" id="PTHR43668:SF2">
    <property type="entry name" value="ALLANTOINASE"/>
    <property type="match status" value="1"/>
</dbReference>
<dbReference type="Pfam" id="PF12890">
    <property type="entry name" value="DHOase"/>
    <property type="match status" value="1"/>
</dbReference>
<feature type="binding site" evidence="6">
    <location>
        <position position="55"/>
    </location>
    <ligand>
        <name>Zn(2+)</name>
        <dbReference type="ChEBI" id="CHEBI:29105"/>
        <label>1</label>
    </ligand>
</feature>
<dbReference type="InterPro" id="IPR004722">
    <property type="entry name" value="DHOase"/>
</dbReference>
<organism evidence="8 9">
    <name type="scientific">Candidatus Caccalectryoclostridium excrementigallinarum</name>
    <dbReference type="NCBI Taxonomy" id="2840710"/>
    <lineage>
        <taxon>Bacteria</taxon>
        <taxon>Bacillati</taxon>
        <taxon>Bacillota</taxon>
        <taxon>Clostridia</taxon>
        <taxon>Christensenellales</taxon>
        <taxon>Christensenellaceae</taxon>
        <taxon>Christensenellaceae incertae sedis</taxon>
        <taxon>Candidatus Caccalectryoclostridium</taxon>
    </lineage>
</organism>
<feature type="binding site" evidence="6">
    <location>
        <position position="273"/>
    </location>
    <ligand>
        <name>substrate</name>
    </ligand>
</feature>
<feature type="binding site" evidence="6">
    <location>
        <position position="227"/>
    </location>
    <ligand>
        <name>Zn(2+)</name>
        <dbReference type="ChEBI" id="CHEBI:29105"/>
        <label>2</label>
    </ligand>
</feature>
<gene>
    <name evidence="6" type="primary">pyrC</name>
    <name evidence="8" type="ORF">IAB07_03335</name>
</gene>
<evidence type="ECO:0000256" key="6">
    <source>
        <dbReference type="HAMAP-Rule" id="MF_00220"/>
    </source>
</evidence>
<dbReference type="HAMAP" id="MF_00220_B">
    <property type="entry name" value="PyrC_classI_B"/>
    <property type="match status" value="1"/>
</dbReference>
<comment type="caution">
    <text evidence="8">The sequence shown here is derived from an EMBL/GenBank/DDBJ whole genome shotgun (WGS) entry which is preliminary data.</text>
</comment>
<dbReference type="NCBIfam" id="TIGR00857">
    <property type="entry name" value="pyrC_multi"/>
    <property type="match status" value="1"/>
</dbReference>
<dbReference type="InterPro" id="IPR002195">
    <property type="entry name" value="Dihydroorotase_CS"/>
</dbReference>
<evidence type="ECO:0000256" key="1">
    <source>
        <dbReference type="ARBA" id="ARBA00002368"/>
    </source>
</evidence>
<dbReference type="Proteomes" id="UP000824145">
    <property type="component" value="Unassembled WGS sequence"/>
</dbReference>
<feature type="binding site" evidence="6">
    <location>
        <position position="300"/>
    </location>
    <ligand>
        <name>Zn(2+)</name>
        <dbReference type="ChEBI" id="CHEBI:29105"/>
        <label>1</label>
    </ligand>
</feature>
<feature type="active site" evidence="6">
    <location>
        <position position="300"/>
    </location>
</feature>
<evidence type="ECO:0000313" key="8">
    <source>
        <dbReference type="EMBL" id="HIU62785.1"/>
    </source>
</evidence>
<evidence type="ECO:0000256" key="3">
    <source>
        <dbReference type="ARBA" id="ARBA00022723"/>
    </source>
</evidence>
<comment type="function">
    <text evidence="1 6">Catalyzes the reversible cyclization of carbamoyl aspartate to dihydroorotate.</text>
</comment>
<dbReference type="SUPFAM" id="SSF51556">
    <property type="entry name" value="Metallo-dependent hydrolases"/>
    <property type="match status" value="1"/>
</dbReference>
<keyword evidence="4 6" id="KW-0378">Hydrolase</keyword>
<name>A0A9D1MLN4_9FIRM</name>
<feature type="binding site" evidence="6">
    <location>
        <position position="147"/>
    </location>
    <ligand>
        <name>Zn(2+)</name>
        <dbReference type="ChEBI" id="CHEBI:29105"/>
        <label>2</label>
    </ligand>
</feature>
<comment type="pathway">
    <text evidence="6">Pyrimidine metabolism; UMP biosynthesis via de novo pathway; (S)-dihydroorotate from bicarbonate: step 3/3.</text>
</comment>
<dbReference type="Gene3D" id="3.20.20.140">
    <property type="entry name" value="Metal-dependent hydrolases"/>
    <property type="match status" value="1"/>
</dbReference>
<comment type="cofactor">
    <cofactor evidence="6">
        <name>Zn(2+)</name>
        <dbReference type="ChEBI" id="CHEBI:29105"/>
    </cofactor>
    <text evidence="6">Binds 2 Zn(2+) ions per subunit.</text>
</comment>
<evidence type="ECO:0000256" key="2">
    <source>
        <dbReference type="ARBA" id="ARBA00010286"/>
    </source>
</evidence>
<dbReference type="AlphaFoldDB" id="A0A9D1MLN4"/>
<evidence type="ECO:0000259" key="7">
    <source>
        <dbReference type="Pfam" id="PF12890"/>
    </source>
</evidence>
<dbReference type="GO" id="GO:0004038">
    <property type="term" value="F:allantoinase activity"/>
    <property type="evidence" value="ECO:0007669"/>
    <property type="project" value="TreeGrafter"/>
</dbReference>
<dbReference type="InterPro" id="IPR011059">
    <property type="entry name" value="Metal-dep_hydrolase_composite"/>
</dbReference>
<dbReference type="GO" id="GO:0005737">
    <property type="term" value="C:cytoplasm"/>
    <property type="evidence" value="ECO:0007669"/>
    <property type="project" value="TreeGrafter"/>
</dbReference>
<protein>
    <recommendedName>
        <fullName evidence="6">Dihydroorotase</fullName>
        <shortName evidence="6">DHOase</shortName>
        <ecNumber evidence="6">3.5.2.3</ecNumber>
    </recommendedName>
</protein>
<dbReference type="EC" id="3.5.2.3" evidence="6"/>
<feature type="binding site" evidence="6">
    <location>
        <position position="89"/>
    </location>
    <ligand>
        <name>substrate</name>
    </ligand>
</feature>
<feature type="binding site" evidence="6">
    <location>
        <position position="57"/>
    </location>
    <ligand>
        <name>Zn(2+)</name>
        <dbReference type="ChEBI" id="CHEBI:29105"/>
        <label>1</label>
    </ligand>
</feature>
<accession>A0A9D1MLN4</accession>
<reference evidence="8" key="2">
    <citation type="journal article" date="2021" name="PeerJ">
        <title>Extensive microbial diversity within the chicken gut microbiome revealed by metagenomics and culture.</title>
        <authorList>
            <person name="Gilroy R."/>
            <person name="Ravi A."/>
            <person name="Getino M."/>
            <person name="Pursley I."/>
            <person name="Horton D.L."/>
            <person name="Alikhan N.F."/>
            <person name="Baker D."/>
            <person name="Gharbi K."/>
            <person name="Hall N."/>
            <person name="Watson M."/>
            <person name="Adriaenssens E.M."/>
            <person name="Foster-Nyarko E."/>
            <person name="Jarju S."/>
            <person name="Secka A."/>
            <person name="Antonio M."/>
            <person name="Oren A."/>
            <person name="Chaudhuri R.R."/>
            <person name="La Ragione R."/>
            <person name="Hildebrand F."/>
            <person name="Pallen M.J."/>
        </authorList>
    </citation>
    <scope>NUCLEOTIDE SEQUENCE</scope>
    <source>
        <strain evidence="8">9366</strain>
    </source>
</reference>
<dbReference type="PROSITE" id="PS00483">
    <property type="entry name" value="DIHYDROOROTASE_2"/>
    <property type="match status" value="1"/>
</dbReference>
<keyword evidence="3 6" id="KW-0479">Metal-binding</keyword>
<dbReference type="GO" id="GO:0044205">
    <property type="term" value="P:'de novo' UMP biosynthetic process"/>
    <property type="evidence" value="ECO:0007669"/>
    <property type="project" value="UniProtKB-UniRule"/>
</dbReference>
<reference evidence="8" key="1">
    <citation type="submission" date="2020-10" db="EMBL/GenBank/DDBJ databases">
        <authorList>
            <person name="Gilroy R."/>
        </authorList>
    </citation>
    <scope>NUCLEOTIDE SEQUENCE</scope>
    <source>
        <strain evidence="8">9366</strain>
    </source>
</reference>
<feature type="binding site" evidence="6">
    <location>
        <position position="147"/>
    </location>
    <ligand>
        <name>Zn(2+)</name>
        <dbReference type="ChEBI" id="CHEBI:29105"/>
        <label>1</label>
    </ligand>
</feature>
<feature type="binding site" evidence="6">
    <location>
        <position position="304"/>
    </location>
    <ligand>
        <name>substrate</name>
    </ligand>
</feature>
<dbReference type="GO" id="GO:0004151">
    <property type="term" value="F:dihydroorotase activity"/>
    <property type="evidence" value="ECO:0007669"/>
    <property type="project" value="UniProtKB-UniRule"/>
</dbReference>
<feature type="binding site" evidence="6">
    <location>
        <begin position="57"/>
        <end position="59"/>
    </location>
    <ligand>
        <name>substrate</name>
    </ligand>
</feature>
<feature type="domain" description="Dihydroorotase catalytic" evidence="7">
    <location>
        <begin position="48"/>
        <end position="231"/>
    </location>
</feature>
<dbReference type="Gene3D" id="2.30.40.10">
    <property type="entry name" value="Urease, subunit C, domain 1"/>
    <property type="match status" value="1"/>
</dbReference>
<dbReference type="CDD" id="cd01317">
    <property type="entry name" value="DHOase_IIa"/>
    <property type="match status" value="1"/>
</dbReference>
<sequence>MVTVIENVKVKGKECNIVIEDGRIKSVGKRTRSGRGVTVIDARGLTALPGFIDMHVHLREPGFEYKEDIGSGCAAAVRGGFTAVACMPNTRPVIDEPYLVKYILQRAKEVGKCRVYPIAAITKGEKGEQLSEMKKLADAGAAAFSDDGVPVSDSRMMKNALLYAATFDLTVIEHCEDKSLVDGGVVNEGAAANELGLPGISNAAEDAEIARNIVLSEVYGVPVHIAHVSTRGGMQLIREAKKRGVKVTCETCPHYIALTDAEIAGFNTAAKVNPPLRSEEDRLAVIEAIADGTVDCIVTDHAPHSKEDKDGGMYDAPNGISGLETSYAVCYTTLVKSGVISAERLSELMTFNPARLLKVECGDLKKGALADITLVDNDVEWVVEPEKFASKGKNTPFAGRRVKGRVEYTLVGGRIVYARKEEI</sequence>
<dbReference type="PANTHER" id="PTHR43668">
    <property type="entry name" value="ALLANTOINASE"/>
    <property type="match status" value="1"/>
</dbReference>
<comment type="similarity">
    <text evidence="2 6">Belongs to the metallo-dependent hydrolases superfamily. DHOase family. Class I DHOase subfamily.</text>
</comment>
<dbReference type="GO" id="GO:0006145">
    <property type="term" value="P:purine nucleobase catabolic process"/>
    <property type="evidence" value="ECO:0007669"/>
    <property type="project" value="TreeGrafter"/>
</dbReference>
<keyword evidence="6" id="KW-0862">Zinc</keyword>
<comment type="catalytic activity">
    <reaction evidence="6">
        <text>(S)-dihydroorotate + H2O = N-carbamoyl-L-aspartate + H(+)</text>
        <dbReference type="Rhea" id="RHEA:24296"/>
        <dbReference type="ChEBI" id="CHEBI:15377"/>
        <dbReference type="ChEBI" id="CHEBI:15378"/>
        <dbReference type="ChEBI" id="CHEBI:30864"/>
        <dbReference type="ChEBI" id="CHEBI:32814"/>
        <dbReference type="EC" id="3.5.2.3"/>
    </reaction>
</comment>
<keyword evidence="5 6" id="KW-0665">Pyrimidine biosynthesis</keyword>
<proteinExistence type="inferred from homology"/>